<keyword evidence="3" id="KW-1185">Reference proteome</keyword>
<dbReference type="RefSeq" id="WP_203772373.1">
    <property type="nucleotide sequence ID" value="NZ_BAAAYJ010000097.1"/>
</dbReference>
<dbReference type="Gene3D" id="2.40.10.120">
    <property type="match status" value="1"/>
</dbReference>
<evidence type="ECO:0008006" key="4">
    <source>
        <dbReference type="Google" id="ProtNLM"/>
    </source>
</evidence>
<evidence type="ECO:0000313" key="2">
    <source>
        <dbReference type="EMBL" id="GIE51646.1"/>
    </source>
</evidence>
<protein>
    <recommendedName>
        <fullName evidence="4">Trypsin-like peptidase domain-containing protein</fullName>
    </recommendedName>
</protein>
<organism evidence="2 3">
    <name type="scientific">Actinoplanes nipponensis</name>
    <dbReference type="NCBI Taxonomy" id="135950"/>
    <lineage>
        <taxon>Bacteria</taxon>
        <taxon>Bacillati</taxon>
        <taxon>Actinomycetota</taxon>
        <taxon>Actinomycetes</taxon>
        <taxon>Micromonosporales</taxon>
        <taxon>Micromonosporaceae</taxon>
        <taxon>Actinoplanes</taxon>
    </lineage>
</organism>
<evidence type="ECO:0000313" key="3">
    <source>
        <dbReference type="Proteomes" id="UP000647172"/>
    </source>
</evidence>
<dbReference type="SUPFAM" id="SSF50494">
    <property type="entry name" value="Trypsin-like serine proteases"/>
    <property type="match status" value="1"/>
</dbReference>
<feature type="compositionally biased region" description="Polar residues" evidence="1">
    <location>
        <begin position="285"/>
        <end position="299"/>
    </location>
</feature>
<proteinExistence type="predicted"/>
<dbReference type="EMBL" id="BOMQ01000061">
    <property type="protein sequence ID" value="GIE51646.1"/>
    <property type="molecule type" value="Genomic_DNA"/>
</dbReference>
<gene>
    <name evidence="2" type="ORF">Ani05nite_51800</name>
</gene>
<dbReference type="Proteomes" id="UP000647172">
    <property type="component" value="Unassembled WGS sequence"/>
</dbReference>
<accession>A0A919JM15</accession>
<name>A0A919JM15_9ACTN</name>
<comment type="caution">
    <text evidence="2">The sequence shown here is derived from an EMBL/GenBank/DDBJ whole genome shotgun (WGS) entry which is preliminary data.</text>
</comment>
<dbReference type="InterPro" id="IPR009003">
    <property type="entry name" value="Peptidase_S1_PA"/>
</dbReference>
<evidence type="ECO:0000256" key="1">
    <source>
        <dbReference type="SAM" id="MobiDB-lite"/>
    </source>
</evidence>
<dbReference type="AlphaFoldDB" id="A0A919JM15"/>
<feature type="region of interest" description="Disordered" evidence="1">
    <location>
        <begin position="279"/>
        <end position="335"/>
    </location>
</feature>
<reference evidence="2" key="1">
    <citation type="submission" date="2021-01" db="EMBL/GenBank/DDBJ databases">
        <title>Whole genome shotgun sequence of Actinoplanes nipponensis NBRC 14063.</title>
        <authorList>
            <person name="Komaki H."/>
            <person name="Tamura T."/>
        </authorList>
    </citation>
    <scope>NUCLEOTIDE SEQUENCE</scope>
    <source>
        <strain evidence="2">NBRC 14063</strain>
    </source>
</reference>
<dbReference type="Pfam" id="PF13365">
    <property type="entry name" value="Trypsin_2"/>
    <property type="match status" value="1"/>
</dbReference>
<sequence>MTLGVARLFDTPLQSGNASSGTAFAVSPTLALTALHCVSDFDGFTESASVTCQSLTWLRFGKGGAVRAQVIGYDTKLDVALLQMCDALPPEIEPIALTSGCFEQDLWYSLGFPDSVVANDGLDGFAISGRVTYAYATIRDGQSPAIQLSCRQSAAGAPLAGVSGAPVLLSQPVRAVGIIRWEHPSAKTNGLAVGAEIYASPVGEAAQALPRIAELIRPSAGPQPQRNASAERQLMQSLPLSSKGRLGRPLVRLGAVALIAVLLTGAGSTAVARTIWDHKPDLPAPTNSSGVGVTKSSAPSRPRNSKKPASTHKPTPTRTNPPDVPNFQPPRVQSRSCADTEIKLNPSSGPVGTTLRIVGSCFESGERIEITFHTTVISQPTADEDGSFSTTGKVPESYAKFGSNQYRVTASGKQSVRFDSQPFDLTGD</sequence>